<reference evidence="2 3" key="1">
    <citation type="journal article" date="2015" name="Nature">
        <title>rRNA introns, odd ribosomes, and small enigmatic genomes across a large radiation of phyla.</title>
        <authorList>
            <person name="Brown C.T."/>
            <person name="Hug L.A."/>
            <person name="Thomas B.C."/>
            <person name="Sharon I."/>
            <person name="Castelle C.J."/>
            <person name="Singh A."/>
            <person name="Wilkins M.J."/>
            <person name="Williams K.H."/>
            <person name="Banfield J.F."/>
        </authorList>
    </citation>
    <scope>NUCLEOTIDE SEQUENCE [LARGE SCALE GENOMIC DNA]</scope>
</reference>
<evidence type="ECO:0000313" key="3">
    <source>
        <dbReference type="Proteomes" id="UP000033947"/>
    </source>
</evidence>
<name>A0A0G0VT48_UNCKA</name>
<feature type="compositionally biased region" description="Basic and acidic residues" evidence="1">
    <location>
        <begin position="21"/>
        <end position="32"/>
    </location>
</feature>
<organism evidence="2 3">
    <name type="scientific">candidate division WWE3 bacterium GW2011_GWC2_41_23</name>
    <dbReference type="NCBI Taxonomy" id="1619123"/>
    <lineage>
        <taxon>Bacteria</taxon>
        <taxon>Katanobacteria</taxon>
    </lineage>
</organism>
<dbReference type="EMBL" id="LCBB01000010">
    <property type="protein sequence ID" value="KKS02847.1"/>
    <property type="molecule type" value="Genomic_DNA"/>
</dbReference>
<gene>
    <name evidence="2" type="ORF">UU55_C0010G0043</name>
</gene>
<feature type="non-terminal residue" evidence="2">
    <location>
        <position position="1"/>
    </location>
</feature>
<accession>A0A0G0VT48</accession>
<sequence>KESANTDLETELPPRTVTTSLKEEGSEEEKGLQSHITASNSKC</sequence>
<comment type="caution">
    <text evidence="2">The sequence shown here is derived from an EMBL/GenBank/DDBJ whole genome shotgun (WGS) entry which is preliminary data.</text>
</comment>
<feature type="compositionally biased region" description="Polar residues" evidence="1">
    <location>
        <begin position="34"/>
        <end position="43"/>
    </location>
</feature>
<protein>
    <submittedName>
        <fullName evidence="2">Uncharacterized protein</fullName>
    </submittedName>
</protein>
<feature type="region of interest" description="Disordered" evidence="1">
    <location>
        <begin position="1"/>
        <end position="43"/>
    </location>
</feature>
<evidence type="ECO:0000313" key="2">
    <source>
        <dbReference type="EMBL" id="KKS02847.1"/>
    </source>
</evidence>
<evidence type="ECO:0000256" key="1">
    <source>
        <dbReference type="SAM" id="MobiDB-lite"/>
    </source>
</evidence>
<dbReference type="Proteomes" id="UP000033947">
    <property type="component" value="Unassembled WGS sequence"/>
</dbReference>
<dbReference type="AlphaFoldDB" id="A0A0G0VT48"/>
<proteinExistence type="predicted"/>